<sequence>MTQDILLETERLICRSWQDADLEPFAQMCADPEVMRYFPGPLTYDQTTALIDKAKAKQEQDGFCFVPVETKETSEFLGFVGLSIPAYPKPLPFDPCVEIGWRLKRSAWGKGYASEAALAWIRFGFETIGLKEIVSFTADNNTPSQKVMARIGMSRDPADDFLHPMLPETHALALHVLYRLDRKTWARRQM</sequence>
<dbReference type="Proteomes" id="UP000053235">
    <property type="component" value="Unassembled WGS sequence"/>
</dbReference>
<name>A0A0M7AIA1_9HYPH</name>
<protein>
    <recommendedName>
        <fullName evidence="1">N-acetyltransferase domain-containing protein</fullName>
    </recommendedName>
</protein>
<reference evidence="3" key="1">
    <citation type="submission" date="2015-07" db="EMBL/GenBank/DDBJ databases">
        <authorList>
            <person name="Rodrigo-Torres Lidia"/>
            <person name="Arahal R.David."/>
        </authorList>
    </citation>
    <scope>NUCLEOTIDE SEQUENCE [LARGE SCALE GENOMIC DNA]</scope>
    <source>
        <strain evidence="3">CECT 5112</strain>
    </source>
</reference>
<dbReference type="InterPro" id="IPR016181">
    <property type="entry name" value="Acyl_CoA_acyltransferase"/>
</dbReference>
<dbReference type="Gene3D" id="3.40.630.30">
    <property type="match status" value="1"/>
</dbReference>
<dbReference type="STRING" id="388408.LAX5112_03775"/>
<dbReference type="EMBL" id="CXWD01000016">
    <property type="protein sequence ID" value="CTQ74146.1"/>
    <property type="molecule type" value="Genomic_DNA"/>
</dbReference>
<dbReference type="PANTHER" id="PTHR43792:SF1">
    <property type="entry name" value="N-ACETYLTRANSFERASE DOMAIN-CONTAINING PROTEIN"/>
    <property type="match status" value="1"/>
</dbReference>
<dbReference type="InterPro" id="IPR051531">
    <property type="entry name" value="N-acetyltransferase"/>
</dbReference>
<dbReference type="InterPro" id="IPR000182">
    <property type="entry name" value="GNAT_dom"/>
</dbReference>
<accession>A0A0M7AIA1</accession>
<dbReference type="PANTHER" id="PTHR43792">
    <property type="entry name" value="GNAT FAMILY, PUTATIVE (AFU_ORTHOLOGUE AFUA_3G00765)-RELATED-RELATED"/>
    <property type="match status" value="1"/>
</dbReference>
<evidence type="ECO:0000313" key="3">
    <source>
        <dbReference type="Proteomes" id="UP000053235"/>
    </source>
</evidence>
<evidence type="ECO:0000259" key="1">
    <source>
        <dbReference type="Pfam" id="PF13302"/>
    </source>
</evidence>
<keyword evidence="3" id="KW-1185">Reference proteome</keyword>
<gene>
    <name evidence="2" type="ORF">LAX5112_03775</name>
</gene>
<dbReference type="Pfam" id="PF13302">
    <property type="entry name" value="Acetyltransf_3"/>
    <property type="match status" value="1"/>
</dbReference>
<organism evidence="2 3">
    <name type="scientific">Roseibium alexandrii</name>
    <dbReference type="NCBI Taxonomy" id="388408"/>
    <lineage>
        <taxon>Bacteria</taxon>
        <taxon>Pseudomonadati</taxon>
        <taxon>Pseudomonadota</taxon>
        <taxon>Alphaproteobacteria</taxon>
        <taxon>Hyphomicrobiales</taxon>
        <taxon>Stappiaceae</taxon>
        <taxon>Roseibium</taxon>
    </lineage>
</organism>
<dbReference type="RefSeq" id="WP_055673094.1">
    <property type="nucleotide sequence ID" value="NZ_CXWD01000016.1"/>
</dbReference>
<evidence type="ECO:0000313" key="2">
    <source>
        <dbReference type="EMBL" id="CTQ74146.1"/>
    </source>
</evidence>
<proteinExistence type="predicted"/>
<dbReference type="SUPFAM" id="SSF55729">
    <property type="entry name" value="Acyl-CoA N-acyltransferases (Nat)"/>
    <property type="match status" value="1"/>
</dbReference>
<dbReference type="AlphaFoldDB" id="A0A0M7AIA1"/>
<dbReference type="GO" id="GO:0016747">
    <property type="term" value="F:acyltransferase activity, transferring groups other than amino-acyl groups"/>
    <property type="evidence" value="ECO:0007669"/>
    <property type="project" value="InterPro"/>
</dbReference>
<feature type="domain" description="N-acetyltransferase" evidence="1">
    <location>
        <begin position="11"/>
        <end position="153"/>
    </location>
</feature>
<dbReference type="OrthoDB" id="9804153at2"/>